<proteinExistence type="predicted"/>
<name>A0A3N1GND4_9ACTN</name>
<gene>
    <name evidence="2" type="ORF">EDD30_4688</name>
</gene>
<feature type="domain" description="Zinc finger CGNR" evidence="1">
    <location>
        <begin position="140"/>
        <end position="182"/>
    </location>
</feature>
<reference evidence="2 3" key="1">
    <citation type="submission" date="2018-11" db="EMBL/GenBank/DDBJ databases">
        <title>Sequencing the genomes of 1000 actinobacteria strains.</title>
        <authorList>
            <person name="Klenk H.-P."/>
        </authorList>
    </citation>
    <scope>NUCLEOTIDE SEQUENCE [LARGE SCALE GENOMIC DNA]</scope>
    <source>
        <strain evidence="2 3">DSM 43634</strain>
    </source>
</reference>
<dbReference type="InterPro" id="IPR010852">
    <property type="entry name" value="ABATE"/>
</dbReference>
<evidence type="ECO:0000313" key="3">
    <source>
        <dbReference type="Proteomes" id="UP000271683"/>
    </source>
</evidence>
<dbReference type="SUPFAM" id="SSF160904">
    <property type="entry name" value="Jann2411-like"/>
    <property type="match status" value="1"/>
</dbReference>
<dbReference type="Proteomes" id="UP000271683">
    <property type="component" value="Unassembled WGS sequence"/>
</dbReference>
<comment type="caution">
    <text evidence="2">The sequence shown here is derived from an EMBL/GenBank/DDBJ whole genome shotgun (WGS) entry which is preliminary data.</text>
</comment>
<dbReference type="PANTHER" id="PTHR35525:SF3">
    <property type="entry name" value="BLL6575 PROTEIN"/>
    <property type="match status" value="1"/>
</dbReference>
<dbReference type="Pfam" id="PF07336">
    <property type="entry name" value="ABATE"/>
    <property type="match status" value="1"/>
</dbReference>
<organism evidence="2 3">
    <name type="scientific">Couchioplanes caeruleus</name>
    <dbReference type="NCBI Taxonomy" id="56438"/>
    <lineage>
        <taxon>Bacteria</taxon>
        <taxon>Bacillati</taxon>
        <taxon>Actinomycetota</taxon>
        <taxon>Actinomycetes</taxon>
        <taxon>Micromonosporales</taxon>
        <taxon>Micromonosporaceae</taxon>
        <taxon>Couchioplanes</taxon>
    </lineage>
</organism>
<dbReference type="EMBL" id="RJKL01000001">
    <property type="protein sequence ID" value="ROP31764.1"/>
    <property type="molecule type" value="Genomic_DNA"/>
</dbReference>
<evidence type="ECO:0000313" key="2">
    <source>
        <dbReference type="EMBL" id="ROP31764.1"/>
    </source>
</evidence>
<protein>
    <submittedName>
        <fullName evidence="2">Putative stress-induced transcription regulator</fullName>
    </submittedName>
</protein>
<dbReference type="AlphaFoldDB" id="A0A3N1GND4"/>
<dbReference type="Gene3D" id="1.10.3300.10">
    <property type="entry name" value="Jann2411-like domain"/>
    <property type="match status" value="1"/>
</dbReference>
<accession>A0A3N1GND4</accession>
<dbReference type="PANTHER" id="PTHR35525">
    <property type="entry name" value="BLL6575 PROTEIN"/>
    <property type="match status" value="1"/>
</dbReference>
<evidence type="ECO:0000259" key="1">
    <source>
        <dbReference type="Pfam" id="PF11706"/>
    </source>
</evidence>
<dbReference type="Pfam" id="PF11706">
    <property type="entry name" value="zf-CGNR"/>
    <property type="match status" value="1"/>
</dbReference>
<sequence>MSVRDPGGYRCRVNFDAYARTAVELVNARLDDLAGLRALFGGELGWMGDEVTEKDLAAFRRAQRRLREVFEYGTSGRDTDAVAELNALLEVHPVQPRISGHDANDWHMHVTSRGASVSAEFLAGAVWGLSVWLCEYGSARFGICADERCGNVYLDTSSNNCRRFCSERCATRSHVAAHRARKRAATLTPA</sequence>
<dbReference type="InterPro" id="IPR023286">
    <property type="entry name" value="ABATE_dom_sf"/>
</dbReference>
<dbReference type="InterPro" id="IPR021005">
    <property type="entry name" value="Znf_CGNR"/>
</dbReference>